<dbReference type="OrthoDB" id="7691805at2759"/>
<dbReference type="PANTHER" id="PTHR42648:SF11">
    <property type="entry name" value="TRANSPOSON TY4-P GAG-POL POLYPROTEIN"/>
    <property type="match status" value="1"/>
</dbReference>
<evidence type="ECO:0008006" key="13">
    <source>
        <dbReference type="Google" id="ProtNLM"/>
    </source>
</evidence>
<keyword evidence="3" id="KW-0479">Metal-binding</keyword>
<gene>
    <name evidence="11" type="ORF">H1R20_g13265</name>
</gene>
<feature type="non-terminal residue" evidence="11">
    <location>
        <position position="136"/>
    </location>
</feature>
<evidence type="ECO:0000256" key="10">
    <source>
        <dbReference type="ARBA" id="ARBA00023172"/>
    </source>
</evidence>
<dbReference type="InterPro" id="IPR039537">
    <property type="entry name" value="Retrotran_Ty1/copia-like"/>
</dbReference>
<keyword evidence="8" id="KW-0695">RNA-directed DNA polymerase</keyword>
<evidence type="ECO:0000313" key="12">
    <source>
        <dbReference type="Proteomes" id="UP001140091"/>
    </source>
</evidence>
<evidence type="ECO:0000313" key="11">
    <source>
        <dbReference type="EMBL" id="KAJ2923827.1"/>
    </source>
</evidence>
<evidence type="ECO:0000256" key="7">
    <source>
        <dbReference type="ARBA" id="ARBA00022908"/>
    </source>
</evidence>
<dbReference type="GO" id="GO:0016787">
    <property type="term" value="F:hydrolase activity"/>
    <property type="evidence" value="ECO:0007669"/>
    <property type="project" value="UniProtKB-KW"/>
</dbReference>
<evidence type="ECO:0000256" key="8">
    <source>
        <dbReference type="ARBA" id="ARBA00022918"/>
    </source>
</evidence>
<dbReference type="GO" id="GO:0004519">
    <property type="term" value="F:endonuclease activity"/>
    <property type="evidence" value="ECO:0007669"/>
    <property type="project" value="UniProtKB-KW"/>
</dbReference>
<reference evidence="11" key="1">
    <citation type="submission" date="2022-06" db="EMBL/GenBank/DDBJ databases">
        <title>Genome Sequence of Candolleomyces eurysporus.</title>
        <authorList>
            <person name="Buettner E."/>
        </authorList>
    </citation>
    <scope>NUCLEOTIDE SEQUENCE</scope>
    <source>
        <strain evidence="11">VTCC 930004</strain>
    </source>
</reference>
<keyword evidence="7" id="KW-0229">DNA integration</keyword>
<evidence type="ECO:0000256" key="9">
    <source>
        <dbReference type="ARBA" id="ARBA00022932"/>
    </source>
</evidence>
<protein>
    <recommendedName>
        <fullName evidence="13">GAG-pre-integrase domain-containing protein</fullName>
    </recommendedName>
</protein>
<dbReference type="PANTHER" id="PTHR42648">
    <property type="entry name" value="TRANSPOSASE, PUTATIVE-RELATED"/>
    <property type="match status" value="1"/>
</dbReference>
<organism evidence="11 12">
    <name type="scientific">Candolleomyces eurysporus</name>
    <dbReference type="NCBI Taxonomy" id="2828524"/>
    <lineage>
        <taxon>Eukaryota</taxon>
        <taxon>Fungi</taxon>
        <taxon>Dikarya</taxon>
        <taxon>Basidiomycota</taxon>
        <taxon>Agaricomycotina</taxon>
        <taxon>Agaricomycetes</taxon>
        <taxon>Agaricomycetidae</taxon>
        <taxon>Agaricales</taxon>
        <taxon>Agaricineae</taxon>
        <taxon>Psathyrellaceae</taxon>
        <taxon>Candolleomyces</taxon>
    </lineage>
</organism>
<keyword evidence="4" id="KW-0255">Endonuclease</keyword>
<dbReference type="EMBL" id="JANBPK010001275">
    <property type="protein sequence ID" value="KAJ2923827.1"/>
    <property type="molecule type" value="Genomic_DNA"/>
</dbReference>
<evidence type="ECO:0000256" key="3">
    <source>
        <dbReference type="ARBA" id="ARBA00022723"/>
    </source>
</evidence>
<keyword evidence="1" id="KW-0548">Nucleotidyltransferase</keyword>
<proteinExistence type="predicted"/>
<dbReference type="AlphaFoldDB" id="A0A9W8MBL0"/>
<dbReference type="InterPro" id="IPR036397">
    <property type="entry name" value="RNaseH_sf"/>
</dbReference>
<keyword evidence="12" id="KW-1185">Reference proteome</keyword>
<name>A0A9W8MBL0_9AGAR</name>
<evidence type="ECO:0000256" key="6">
    <source>
        <dbReference type="ARBA" id="ARBA00022842"/>
    </source>
</evidence>
<keyword evidence="9" id="KW-0239">DNA-directed DNA polymerase</keyword>
<keyword evidence="10" id="KW-0233">DNA recombination</keyword>
<sequence length="136" mass="15616">MSLMDFHVVMGHQSFGDLRRMIEGGMIEGIKVKDLSGMPPVCRTCVKVKAIQKPFKESKSPHPTTYAQKISTDVWGPASVESIGRKNYFVLFINQFSHETHAFFLRNKSDAFDAYQRYEAWVHVQHDGKIKVLRLD</sequence>
<dbReference type="GO" id="GO:0015074">
    <property type="term" value="P:DNA integration"/>
    <property type="evidence" value="ECO:0007669"/>
    <property type="project" value="UniProtKB-KW"/>
</dbReference>
<dbReference type="GO" id="GO:0003676">
    <property type="term" value="F:nucleic acid binding"/>
    <property type="evidence" value="ECO:0007669"/>
    <property type="project" value="InterPro"/>
</dbReference>
<evidence type="ECO:0000256" key="2">
    <source>
        <dbReference type="ARBA" id="ARBA00022722"/>
    </source>
</evidence>
<keyword evidence="2" id="KW-0540">Nuclease</keyword>
<accession>A0A9W8MBL0</accession>
<evidence type="ECO:0000256" key="1">
    <source>
        <dbReference type="ARBA" id="ARBA00022695"/>
    </source>
</evidence>
<dbReference type="Proteomes" id="UP001140091">
    <property type="component" value="Unassembled WGS sequence"/>
</dbReference>
<dbReference type="InterPro" id="IPR012337">
    <property type="entry name" value="RNaseH-like_sf"/>
</dbReference>
<dbReference type="GO" id="GO:0003964">
    <property type="term" value="F:RNA-directed DNA polymerase activity"/>
    <property type="evidence" value="ECO:0007669"/>
    <property type="project" value="UniProtKB-KW"/>
</dbReference>
<keyword evidence="9" id="KW-0808">Transferase</keyword>
<comment type="caution">
    <text evidence="11">The sequence shown here is derived from an EMBL/GenBank/DDBJ whole genome shotgun (WGS) entry which is preliminary data.</text>
</comment>
<dbReference type="GO" id="GO:0003887">
    <property type="term" value="F:DNA-directed DNA polymerase activity"/>
    <property type="evidence" value="ECO:0007669"/>
    <property type="project" value="UniProtKB-KW"/>
</dbReference>
<dbReference type="Gene3D" id="3.30.420.10">
    <property type="entry name" value="Ribonuclease H-like superfamily/Ribonuclease H"/>
    <property type="match status" value="1"/>
</dbReference>
<dbReference type="GO" id="GO:0006310">
    <property type="term" value="P:DNA recombination"/>
    <property type="evidence" value="ECO:0007669"/>
    <property type="project" value="UniProtKB-KW"/>
</dbReference>
<evidence type="ECO:0000256" key="5">
    <source>
        <dbReference type="ARBA" id="ARBA00022801"/>
    </source>
</evidence>
<dbReference type="GO" id="GO:0046872">
    <property type="term" value="F:metal ion binding"/>
    <property type="evidence" value="ECO:0007669"/>
    <property type="project" value="UniProtKB-KW"/>
</dbReference>
<keyword evidence="6" id="KW-0460">Magnesium</keyword>
<keyword evidence="5" id="KW-0378">Hydrolase</keyword>
<evidence type="ECO:0000256" key="4">
    <source>
        <dbReference type="ARBA" id="ARBA00022759"/>
    </source>
</evidence>
<dbReference type="SUPFAM" id="SSF53098">
    <property type="entry name" value="Ribonuclease H-like"/>
    <property type="match status" value="1"/>
</dbReference>